<gene>
    <name evidence="1" type="ORF">V5O48_017980</name>
</gene>
<comment type="caution">
    <text evidence="1">The sequence shown here is derived from an EMBL/GenBank/DDBJ whole genome shotgun (WGS) entry which is preliminary data.</text>
</comment>
<dbReference type="EMBL" id="JBAHYK010003002">
    <property type="protein sequence ID" value="KAL0564076.1"/>
    <property type="molecule type" value="Genomic_DNA"/>
</dbReference>
<accession>A0ABR3EMI6</accession>
<evidence type="ECO:0000313" key="1">
    <source>
        <dbReference type="EMBL" id="KAL0564076.1"/>
    </source>
</evidence>
<name>A0ABR3EMI6_9AGAR</name>
<dbReference type="Proteomes" id="UP001465976">
    <property type="component" value="Unassembled WGS sequence"/>
</dbReference>
<sequence>GDWGVDFLASLASNVSLGGQLSSLTLHEEDCDISISLAKKLVRHFENHVETRVARGITKLADVRLVFEHNRVRPDASILDELNATLRDLEIRGTKVAMFSILREPLRVGQKLLVLGSVSLATPSFLESVGEFVFD</sequence>
<organism evidence="1 2">
    <name type="scientific">Marasmius crinis-equi</name>
    <dbReference type="NCBI Taxonomy" id="585013"/>
    <lineage>
        <taxon>Eukaryota</taxon>
        <taxon>Fungi</taxon>
        <taxon>Dikarya</taxon>
        <taxon>Basidiomycota</taxon>
        <taxon>Agaricomycotina</taxon>
        <taxon>Agaricomycetes</taxon>
        <taxon>Agaricomycetidae</taxon>
        <taxon>Agaricales</taxon>
        <taxon>Marasmiineae</taxon>
        <taxon>Marasmiaceae</taxon>
        <taxon>Marasmius</taxon>
    </lineage>
</organism>
<protein>
    <submittedName>
        <fullName evidence="1">Uncharacterized protein</fullName>
    </submittedName>
</protein>
<feature type="non-terminal residue" evidence="1">
    <location>
        <position position="1"/>
    </location>
</feature>
<proteinExistence type="predicted"/>
<keyword evidence="2" id="KW-1185">Reference proteome</keyword>
<evidence type="ECO:0000313" key="2">
    <source>
        <dbReference type="Proteomes" id="UP001465976"/>
    </source>
</evidence>
<reference evidence="1 2" key="1">
    <citation type="submission" date="2024-02" db="EMBL/GenBank/DDBJ databases">
        <title>A draft genome for the cacao thread blight pathogen Marasmius crinis-equi.</title>
        <authorList>
            <person name="Cohen S.P."/>
            <person name="Baruah I.K."/>
            <person name="Amoako-Attah I."/>
            <person name="Bukari Y."/>
            <person name="Meinhardt L.W."/>
            <person name="Bailey B.A."/>
        </authorList>
    </citation>
    <scope>NUCLEOTIDE SEQUENCE [LARGE SCALE GENOMIC DNA]</scope>
    <source>
        <strain evidence="1 2">GH-76</strain>
    </source>
</reference>